<accession>A0A8H9FU17</accession>
<evidence type="ECO:0000256" key="1">
    <source>
        <dbReference type="SAM" id="MobiDB-lite"/>
    </source>
</evidence>
<protein>
    <recommendedName>
        <fullName evidence="2">Putative Flp pilus-assembly TadG-like N-terminal domain-containing protein</fullName>
    </recommendedName>
</protein>
<evidence type="ECO:0000259" key="2">
    <source>
        <dbReference type="Pfam" id="PF13400"/>
    </source>
</evidence>
<dbReference type="AlphaFoldDB" id="A0A8H9FU17"/>
<reference evidence="3" key="2">
    <citation type="submission" date="2020-09" db="EMBL/GenBank/DDBJ databases">
        <authorList>
            <person name="Sun Q."/>
            <person name="Zhou Y."/>
        </authorList>
    </citation>
    <scope>NUCLEOTIDE SEQUENCE</scope>
    <source>
        <strain evidence="3">CGMCC 1.10749</strain>
    </source>
</reference>
<gene>
    <name evidence="3" type="ORF">GCM10011314_14200</name>
</gene>
<proteinExistence type="predicted"/>
<feature type="domain" description="Putative Flp pilus-assembly TadG-like N-terminal" evidence="2">
    <location>
        <begin position="8"/>
        <end position="53"/>
    </location>
</feature>
<dbReference type="RefSeq" id="WP_035949075.1">
    <property type="nucleotide sequence ID" value="NZ_BMEA01000001.1"/>
</dbReference>
<evidence type="ECO:0000313" key="3">
    <source>
        <dbReference type="EMBL" id="GGB75803.1"/>
    </source>
</evidence>
<organism evidence="3 4">
    <name type="scientific">Knoellia flava</name>
    <dbReference type="NCBI Taxonomy" id="913969"/>
    <lineage>
        <taxon>Bacteria</taxon>
        <taxon>Bacillati</taxon>
        <taxon>Actinomycetota</taxon>
        <taxon>Actinomycetes</taxon>
        <taxon>Micrococcales</taxon>
        <taxon>Intrasporangiaceae</taxon>
        <taxon>Knoellia</taxon>
    </lineage>
</organism>
<dbReference type="InterPro" id="IPR021202">
    <property type="entry name" value="Rv3654c-like"/>
</dbReference>
<dbReference type="InterPro" id="IPR028087">
    <property type="entry name" value="Tad_N"/>
</dbReference>
<reference evidence="3" key="1">
    <citation type="journal article" date="2014" name="Int. J. Syst. Evol. Microbiol.">
        <title>Complete genome sequence of Corynebacterium casei LMG S-19264T (=DSM 44701T), isolated from a smear-ripened cheese.</title>
        <authorList>
            <consortium name="US DOE Joint Genome Institute (JGI-PGF)"/>
            <person name="Walter F."/>
            <person name="Albersmeier A."/>
            <person name="Kalinowski J."/>
            <person name="Ruckert C."/>
        </authorList>
    </citation>
    <scope>NUCLEOTIDE SEQUENCE</scope>
    <source>
        <strain evidence="3">CGMCC 1.10749</strain>
    </source>
</reference>
<feature type="region of interest" description="Disordered" evidence="1">
    <location>
        <begin position="103"/>
        <end position="122"/>
    </location>
</feature>
<dbReference type="EMBL" id="BMEA01000001">
    <property type="protein sequence ID" value="GGB75803.1"/>
    <property type="molecule type" value="Genomic_DNA"/>
</dbReference>
<evidence type="ECO:0000313" key="4">
    <source>
        <dbReference type="Proteomes" id="UP000628079"/>
    </source>
</evidence>
<dbReference type="NCBIfam" id="TIGR03816">
    <property type="entry name" value="tadE_like_DECH"/>
    <property type="match status" value="1"/>
</dbReference>
<dbReference type="Pfam" id="PF13400">
    <property type="entry name" value="Tad"/>
    <property type="match status" value="1"/>
</dbReference>
<sequence>MTRRDERGSGTVLVTAAVAVLLLLGIAGLHVGAAATAAHRARSAADLSALAAAIALQEGSAEPCGRAVLLAGRNSARVVDCGLGPGDSVLVRVTTDVDLSWPGLPRTATASARAGPDDEHPR</sequence>
<dbReference type="Proteomes" id="UP000628079">
    <property type="component" value="Unassembled WGS sequence"/>
</dbReference>
<name>A0A8H9FU17_9MICO</name>
<comment type="caution">
    <text evidence="3">The sequence shown here is derived from an EMBL/GenBank/DDBJ whole genome shotgun (WGS) entry which is preliminary data.</text>
</comment>